<evidence type="ECO:0000256" key="1">
    <source>
        <dbReference type="SAM" id="MobiDB-lite"/>
    </source>
</evidence>
<protein>
    <recommendedName>
        <fullName evidence="5">F5/8 type C domain-containing protein</fullName>
    </recommendedName>
</protein>
<proteinExistence type="predicted"/>
<feature type="compositionally biased region" description="Low complexity" evidence="1">
    <location>
        <begin position="428"/>
        <end position="444"/>
    </location>
</feature>
<dbReference type="Proteomes" id="UP001215151">
    <property type="component" value="Unassembled WGS sequence"/>
</dbReference>
<feature type="region of interest" description="Disordered" evidence="1">
    <location>
        <begin position="348"/>
        <end position="448"/>
    </location>
</feature>
<evidence type="ECO:0000256" key="2">
    <source>
        <dbReference type="SAM" id="Phobius"/>
    </source>
</evidence>
<feature type="compositionally biased region" description="Polar residues" evidence="1">
    <location>
        <begin position="413"/>
        <end position="427"/>
    </location>
</feature>
<feature type="region of interest" description="Disordered" evidence="1">
    <location>
        <begin position="527"/>
        <end position="577"/>
    </location>
</feature>
<keyword evidence="2" id="KW-1133">Transmembrane helix</keyword>
<accession>A0AAD7TLY5</accession>
<feature type="compositionally biased region" description="Basic and acidic residues" evidence="1">
    <location>
        <begin position="568"/>
        <end position="577"/>
    </location>
</feature>
<comment type="caution">
    <text evidence="3">The sequence shown here is derived from an EMBL/GenBank/DDBJ whole genome shotgun (WGS) entry which is preliminary data.</text>
</comment>
<keyword evidence="2" id="KW-0472">Membrane</keyword>
<keyword evidence="4" id="KW-1185">Reference proteome</keyword>
<organism evidence="3 4">
    <name type="scientific">Trametes cubensis</name>
    <dbReference type="NCBI Taxonomy" id="1111947"/>
    <lineage>
        <taxon>Eukaryota</taxon>
        <taxon>Fungi</taxon>
        <taxon>Dikarya</taxon>
        <taxon>Basidiomycota</taxon>
        <taxon>Agaricomycotina</taxon>
        <taxon>Agaricomycetes</taxon>
        <taxon>Polyporales</taxon>
        <taxon>Polyporaceae</taxon>
        <taxon>Trametes</taxon>
    </lineage>
</organism>
<keyword evidence="2" id="KW-0812">Transmembrane</keyword>
<sequence length="769" mass="82004">MTLSSTPPVCRHVYSTAYILSFPRDVGAGRSYVETRSSTDADKEVTAGYGSALFLGEEFLGTVTLGDIVLKEQSIGVAEFVIDSLTLRVLTGSSGLAPVGGWYPPFSTTRSPTAVSDANGLLTFDTDTTLLLIASGKLHTCIAVALCAQCVRTLHAYMDSDALALYKEATGAAADSATGLLKITQEQFDNFHIGDIAYEPNAQIWPLPLNAALDAQDADDTNPGMYYTGLWVPNGDSNAFGHHDTWTNQTGATVSFDFIGTQIKVFVTRSPVGTYLSKASFSIDGKQAEIWETREPVAAISYKNRIFTSKPLLPVLHRITVTNLGAIFRLDYMEYTVASIQTPPIVTAPSSTTAPSAQTHKCTSPSCPSFGLSPTRSSTSGIHGVHQNTTSTSHHLTRSPSSTLGGGTSATSDVGTASTSDSAASNMPSSTSGGLPSSSTAGGACDSDGNGACRTQASVPVTCGTGPSTSHTAMIVGIAVGATGGLAFLLSGLWWLRIRHRARQHALSYLAATPFTVQSPEPSVYFWKDRPPNSTPAAAQRRVQPLPDSLQQYAPSREEYDENLSRASSEHWAHSEPTEPTVAKHLALFRAHEASPRPVRYSDHSFGIAALSPSNAGHDLRAAETIAEAIPVKHLRIQSEGGGFHGDAPRVLEIRRLPVQPHPPRTLPTMSRSDRFVRPLPVPPTRRDDPVLASTAVSSNPHNPSHPRTLRRSRDGGIRLAGGRPGVRNWETRVWTSAVYDDAVVEVIRDSSTMPPSYAQYAHSSASGS</sequence>
<name>A0AAD7TLY5_9APHY</name>
<evidence type="ECO:0000313" key="3">
    <source>
        <dbReference type="EMBL" id="KAJ8463042.1"/>
    </source>
</evidence>
<feature type="compositionally biased region" description="Polar residues" evidence="1">
    <location>
        <begin position="348"/>
        <end position="394"/>
    </location>
</feature>
<gene>
    <name evidence="3" type="ORF">ONZ51_g10511</name>
</gene>
<feature type="transmembrane region" description="Helical" evidence="2">
    <location>
        <begin position="473"/>
        <end position="496"/>
    </location>
</feature>
<feature type="region of interest" description="Disordered" evidence="1">
    <location>
        <begin position="660"/>
        <end position="723"/>
    </location>
</feature>
<evidence type="ECO:0008006" key="5">
    <source>
        <dbReference type="Google" id="ProtNLM"/>
    </source>
</evidence>
<dbReference type="Gene3D" id="2.60.120.260">
    <property type="entry name" value="Galactose-binding domain-like"/>
    <property type="match status" value="1"/>
</dbReference>
<dbReference type="EMBL" id="JAPEVG010000421">
    <property type="protein sequence ID" value="KAJ8463042.1"/>
    <property type="molecule type" value="Genomic_DNA"/>
</dbReference>
<reference evidence="3" key="1">
    <citation type="submission" date="2022-11" db="EMBL/GenBank/DDBJ databases">
        <title>Genome Sequence of Cubamyces cubensis.</title>
        <authorList>
            <person name="Buettner E."/>
        </authorList>
    </citation>
    <scope>NUCLEOTIDE SEQUENCE</scope>
    <source>
        <strain evidence="3">MPL-01</strain>
    </source>
</reference>
<dbReference type="AlphaFoldDB" id="A0AAD7TLY5"/>
<evidence type="ECO:0000313" key="4">
    <source>
        <dbReference type="Proteomes" id="UP001215151"/>
    </source>
</evidence>